<keyword evidence="1" id="KW-0862">Zinc</keyword>
<keyword evidence="4" id="KW-1185">Reference proteome</keyword>
<evidence type="ECO:0000313" key="4">
    <source>
        <dbReference type="Proteomes" id="UP001627154"/>
    </source>
</evidence>
<reference evidence="3 4" key="1">
    <citation type="journal article" date="2024" name="bioRxiv">
        <title>A reference genome for Trichogramma kaykai: A tiny desert-dwelling parasitoid wasp with competing sex-ratio distorters.</title>
        <authorList>
            <person name="Culotta J."/>
            <person name="Lindsey A.R."/>
        </authorList>
    </citation>
    <scope>NUCLEOTIDE SEQUENCE [LARGE SCALE GENOMIC DNA]</scope>
    <source>
        <strain evidence="3 4">KSX58</strain>
    </source>
</reference>
<dbReference type="AlphaFoldDB" id="A0ABD2WHJ9"/>
<keyword evidence="1" id="KW-0863">Zinc-finger</keyword>
<accession>A0ABD2WHJ9</accession>
<name>A0ABD2WHJ9_9HYME</name>
<keyword evidence="1" id="KW-0479">Metal-binding</keyword>
<dbReference type="InterPro" id="IPR007527">
    <property type="entry name" value="Znf_SWIM"/>
</dbReference>
<organism evidence="3 4">
    <name type="scientific">Trichogramma kaykai</name>
    <dbReference type="NCBI Taxonomy" id="54128"/>
    <lineage>
        <taxon>Eukaryota</taxon>
        <taxon>Metazoa</taxon>
        <taxon>Ecdysozoa</taxon>
        <taxon>Arthropoda</taxon>
        <taxon>Hexapoda</taxon>
        <taxon>Insecta</taxon>
        <taxon>Pterygota</taxon>
        <taxon>Neoptera</taxon>
        <taxon>Endopterygota</taxon>
        <taxon>Hymenoptera</taxon>
        <taxon>Apocrita</taxon>
        <taxon>Proctotrupomorpha</taxon>
        <taxon>Chalcidoidea</taxon>
        <taxon>Trichogrammatidae</taxon>
        <taxon>Trichogramma</taxon>
    </lineage>
</organism>
<dbReference type="GO" id="GO:0006281">
    <property type="term" value="P:DNA repair"/>
    <property type="evidence" value="ECO:0007669"/>
    <property type="project" value="UniProtKB-ARBA"/>
</dbReference>
<dbReference type="InterPro" id="IPR019080">
    <property type="entry name" value="YqaJ_viral_recombinase"/>
</dbReference>
<gene>
    <name evidence="3" type="ORF">TKK_013139</name>
</gene>
<sequence>MDIILRTGFASITHDLSFWPEAVKHGKNLAISGHINNVSEETTFNDCKVIRAFCIKTKKIRETPYNIEVWINNLRHLTNAKCNCLAGITSDCKHIYATIYFINNHRSLSKTSFDQTWGKPSEKKAAQEKYAQPMIVKDHYNEKRKLYLNSEIIPYSPSLSDVIHTDSALKRYLEYKSINKNNLFIKGLLYNLANSVVDNSHNEEVSNWVNYLLRSSWNSKIYYVNLQELDVKFKNFYKDKIIVSDEDIIAICLNTQAQSKCTEWFSIRKLRISASSKAHRIKTCKKNAYELLANTFVKEDGIVNSKKLPSLEYGLKNESIAINTFCDQYNFKVIQIGAFIMPVQPWLVVSVDGLVLNKFSNKIEAVLEIKCPSTCKLKPIWDENTKKFNVGYLQVINNSVVLKESHVYYTQCQVLMYATGLMVCYFFVWSPKGSCLVKVVKNEKFLSEFIPTMKKFYYYYYMKELFTVDQEQNKENTPKN</sequence>
<dbReference type="PANTHER" id="PTHR47526:SF3">
    <property type="entry name" value="PHD-TYPE DOMAIN-CONTAINING PROTEIN"/>
    <property type="match status" value="1"/>
</dbReference>
<evidence type="ECO:0000256" key="1">
    <source>
        <dbReference type="PROSITE-ProRule" id="PRU00325"/>
    </source>
</evidence>
<dbReference type="CDD" id="cd22343">
    <property type="entry name" value="PDDEXK_lambda_exonuclease-like"/>
    <property type="match status" value="1"/>
</dbReference>
<evidence type="ECO:0000259" key="2">
    <source>
        <dbReference type="PROSITE" id="PS50966"/>
    </source>
</evidence>
<dbReference type="Proteomes" id="UP001627154">
    <property type="component" value="Unassembled WGS sequence"/>
</dbReference>
<dbReference type="InterPro" id="IPR011335">
    <property type="entry name" value="Restrct_endonuc-II-like"/>
</dbReference>
<dbReference type="Gene3D" id="3.90.320.10">
    <property type="match status" value="1"/>
</dbReference>
<dbReference type="SUPFAM" id="SSF52980">
    <property type="entry name" value="Restriction endonuclease-like"/>
    <property type="match status" value="1"/>
</dbReference>
<evidence type="ECO:0000313" key="3">
    <source>
        <dbReference type="EMBL" id="KAL3392312.1"/>
    </source>
</evidence>
<dbReference type="InterPro" id="IPR011604">
    <property type="entry name" value="PDDEXK-like_dom_sf"/>
</dbReference>
<protein>
    <recommendedName>
        <fullName evidence="2">SWIM-type domain-containing protein</fullName>
    </recommendedName>
</protein>
<dbReference type="GO" id="GO:0008270">
    <property type="term" value="F:zinc ion binding"/>
    <property type="evidence" value="ECO:0007669"/>
    <property type="project" value="UniProtKB-KW"/>
</dbReference>
<feature type="domain" description="SWIM-type" evidence="2">
    <location>
        <begin position="67"/>
        <end position="103"/>
    </location>
</feature>
<proteinExistence type="predicted"/>
<dbReference type="Pfam" id="PF09588">
    <property type="entry name" value="YqaJ"/>
    <property type="match status" value="1"/>
</dbReference>
<dbReference type="PROSITE" id="PS50966">
    <property type="entry name" value="ZF_SWIM"/>
    <property type="match status" value="1"/>
</dbReference>
<dbReference type="PANTHER" id="PTHR47526">
    <property type="entry name" value="ATP-DEPENDENT DNA HELICASE"/>
    <property type="match status" value="1"/>
</dbReference>
<comment type="caution">
    <text evidence="3">The sequence shown here is derived from an EMBL/GenBank/DDBJ whole genome shotgun (WGS) entry which is preliminary data.</text>
</comment>
<dbReference type="EMBL" id="JBJJXI010000106">
    <property type="protein sequence ID" value="KAL3392312.1"/>
    <property type="molecule type" value="Genomic_DNA"/>
</dbReference>